<dbReference type="GO" id="GO:0007165">
    <property type="term" value="P:signal transduction"/>
    <property type="evidence" value="ECO:0007669"/>
    <property type="project" value="InterPro"/>
</dbReference>
<dbReference type="STRING" id="1618756.UV12_C0006G0001"/>
<keyword evidence="2" id="KW-0812">Transmembrane</keyword>
<dbReference type="Gene3D" id="3.30.450.20">
    <property type="entry name" value="PAS domain"/>
    <property type="match status" value="1"/>
</dbReference>
<protein>
    <recommendedName>
        <fullName evidence="3">HAMP domain-containing protein</fullName>
    </recommendedName>
</protein>
<keyword evidence="2" id="KW-1133">Transmembrane helix</keyword>
<dbReference type="PANTHER" id="PTHR32089:SF112">
    <property type="entry name" value="LYSOZYME-LIKE PROTEIN-RELATED"/>
    <property type="match status" value="1"/>
</dbReference>
<dbReference type="Pfam" id="PF00672">
    <property type="entry name" value="HAMP"/>
    <property type="match status" value="1"/>
</dbReference>
<evidence type="ECO:0000256" key="1">
    <source>
        <dbReference type="SAM" id="Coils"/>
    </source>
</evidence>
<dbReference type="PANTHER" id="PTHR32089">
    <property type="entry name" value="METHYL-ACCEPTING CHEMOTAXIS PROTEIN MCPB"/>
    <property type="match status" value="1"/>
</dbReference>
<gene>
    <name evidence="4" type="ORF">UV12_C0006G0001</name>
</gene>
<feature type="domain" description="HAMP" evidence="3">
    <location>
        <begin position="176"/>
        <end position="228"/>
    </location>
</feature>
<dbReference type="InterPro" id="IPR003660">
    <property type="entry name" value="HAMP_dom"/>
</dbReference>
<dbReference type="GO" id="GO:0016020">
    <property type="term" value="C:membrane"/>
    <property type="evidence" value="ECO:0007669"/>
    <property type="project" value="InterPro"/>
</dbReference>
<accession>A0A0G0ZFT3</accession>
<dbReference type="SMART" id="SM00304">
    <property type="entry name" value="HAMP"/>
    <property type="match status" value="1"/>
</dbReference>
<evidence type="ECO:0000313" key="4">
    <source>
        <dbReference type="EMBL" id="KKS47577.1"/>
    </source>
</evidence>
<dbReference type="AlphaFoldDB" id="A0A0G0ZFT3"/>
<feature type="coiled-coil region" evidence="1">
    <location>
        <begin position="220"/>
        <end position="265"/>
    </location>
</feature>
<evidence type="ECO:0000256" key="2">
    <source>
        <dbReference type="SAM" id="Phobius"/>
    </source>
</evidence>
<proteinExistence type="predicted"/>
<feature type="transmembrane region" description="Helical" evidence="2">
    <location>
        <begin position="156"/>
        <end position="177"/>
    </location>
</feature>
<feature type="non-terminal residue" evidence="4">
    <location>
        <position position="1"/>
    </location>
</feature>
<sequence>GRDVRIAEELKVPIIYFAAPVMNYSGTPIGVVVARYNPERTQRLFDEFAEEERKKGKEGSQFTLTDRDGNIIFSSDPYYKNKILKEKIAETPSVLAASSAESGVIEEIGQFSQEKVITVFVKEKGTDDYVGNGWILYSSSGKEGVYKPITDFKNKVILLSILFFATATLVGFLYSIGITNSLKKLVQVSEKAAAGDLSVRAVVDSNDELGYLASVFNQMLGSLEEAEARLKDVNTSLEQRVEERIKELNEAKAGLEKTVESRTAELKEKVEQLEKFEMMTVGRELKMRELKKEIDELKGQASQS</sequence>
<dbReference type="Gene3D" id="1.10.8.500">
    <property type="entry name" value="HAMP domain in histidine kinase"/>
    <property type="match status" value="1"/>
</dbReference>
<comment type="caution">
    <text evidence="4">The sequence shown here is derived from an EMBL/GenBank/DDBJ whole genome shotgun (WGS) entry which is preliminary data.</text>
</comment>
<dbReference type="CDD" id="cd06225">
    <property type="entry name" value="HAMP"/>
    <property type="match status" value="1"/>
</dbReference>
<reference evidence="4 5" key="1">
    <citation type="journal article" date="2015" name="Nature">
        <title>rRNA introns, odd ribosomes, and small enigmatic genomes across a large radiation of phyla.</title>
        <authorList>
            <person name="Brown C.T."/>
            <person name="Hug L.A."/>
            <person name="Thomas B.C."/>
            <person name="Sharon I."/>
            <person name="Castelle C.J."/>
            <person name="Singh A."/>
            <person name="Wilkins M.J."/>
            <person name="Williams K.H."/>
            <person name="Banfield J.F."/>
        </authorList>
    </citation>
    <scope>NUCLEOTIDE SEQUENCE [LARGE SCALE GENOMIC DNA]</scope>
</reference>
<dbReference type="Proteomes" id="UP000034704">
    <property type="component" value="Unassembled WGS sequence"/>
</dbReference>
<organism evidence="4 5">
    <name type="scientific">Candidatus Nomurabacteria bacterium GW2011_GWC2_42_20</name>
    <dbReference type="NCBI Taxonomy" id="1618756"/>
    <lineage>
        <taxon>Bacteria</taxon>
        <taxon>Candidatus Nomuraibacteriota</taxon>
    </lineage>
</organism>
<dbReference type="PROSITE" id="PS50885">
    <property type="entry name" value="HAMP"/>
    <property type="match status" value="1"/>
</dbReference>
<evidence type="ECO:0000259" key="3">
    <source>
        <dbReference type="PROSITE" id="PS50885"/>
    </source>
</evidence>
<dbReference type="SUPFAM" id="SSF158472">
    <property type="entry name" value="HAMP domain-like"/>
    <property type="match status" value="1"/>
</dbReference>
<name>A0A0G0ZFT3_9BACT</name>
<keyword evidence="1" id="KW-0175">Coiled coil</keyword>
<keyword evidence="2" id="KW-0472">Membrane</keyword>
<evidence type="ECO:0000313" key="5">
    <source>
        <dbReference type="Proteomes" id="UP000034704"/>
    </source>
</evidence>
<dbReference type="EMBL" id="LCDG01000006">
    <property type="protein sequence ID" value="KKS47577.1"/>
    <property type="molecule type" value="Genomic_DNA"/>
</dbReference>